<name>A0ABS1UFZ4_9PROT</name>
<protein>
    <submittedName>
        <fullName evidence="1">Uncharacterized protein</fullName>
    </submittedName>
</protein>
<dbReference type="InterPro" id="IPR029055">
    <property type="entry name" value="Ntn_hydrolases_N"/>
</dbReference>
<comment type="caution">
    <text evidence="1">The sequence shown here is derived from an EMBL/GenBank/DDBJ whole genome shotgun (WGS) entry which is preliminary data.</text>
</comment>
<evidence type="ECO:0000313" key="2">
    <source>
        <dbReference type="Proteomes" id="UP000660885"/>
    </source>
</evidence>
<dbReference type="Gene3D" id="3.60.20.10">
    <property type="entry name" value="Glutamine Phosphoribosylpyrophosphate, subunit 1, domain 1"/>
    <property type="match status" value="1"/>
</dbReference>
<dbReference type="SUPFAM" id="SSF56235">
    <property type="entry name" value="N-terminal nucleophile aminohydrolases (Ntn hydrolases)"/>
    <property type="match status" value="1"/>
</dbReference>
<dbReference type="Proteomes" id="UP000660885">
    <property type="component" value="Unassembled WGS sequence"/>
</dbReference>
<organism evidence="1 2">
    <name type="scientific">Belnapia arida</name>
    <dbReference type="NCBI Taxonomy" id="2804533"/>
    <lineage>
        <taxon>Bacteria</taxon>
        <taxon>Pseudomonadati</taxon>
        <taxon>Pseudomonadota</taxon>
        <taxon>Alphaproteobacteria</taxon>
        <taxon>Acetobacterales</taxon>
        <taxon>Roseomonadaceae</taxon>
        <taxon>Belnapia</taxon>
    </lineage>
</organism>
<accession>A0ABS1UFZ4</accession>
<keyword evidence="2" id="KW-1185">Reference proteome</keyword>
<feature type="non-terminal residue" evidence="1">
    <location>
        <position position="49"/>
    </location>
</feature>
<evidence type="ECO:0000313" key="1">
    <source>
        <dbReference type="EMBL" id="MBL6082627.1"/>
    </source>
</evidence>
<gene>
    <name evidence="1" type="ORF">JMJ56_32195</name>
</gene>
<sequence length="49" mass="4953">MTIIVSVKINDGVVMAADSAGTMGSGQIYAHANKITNLCEGLPIGAMST</sequence>
<proteinExistence type="predicted"/>
<dbReference type="EMBL" id="JAETWB010000091">
    <property type="protein sequence ID" value="MBL6082627.1"/>
    <property type="molecule type" value="Genomic_DNA"/>
</dbReference>
<reference evidence="1 2" key="1">
    <citation type="submission" date="2021-01" db="EMBL/GenBank/DDBJ databases">
        <title>Belnapia mucosa sp. nov. and Belnapia arida sp. nov., isolated from the Tabernas Desert (Almeria, Spain).</title>
        <authorList>
            <person name="Molina-Menor E."/>
            <person name="Vidal-Verdu A."/>
            <person name="Calonge A."/>
            <person name="Satari L."/>
            <person name="Pereto J."/>
            <person name="Porcar M."/>
        </authorList>
    </citation>
    <scope>NUCLEOTIDE SEQUENCE [LARGE SCALE GENOMIC DNA]</scope>
    <source>
        <strain evidence="1 2">T18</strain>
    </source>
</reference>